<reference evidence="2 4" key="1">
    <citation type="submission" date="2018-12" db="EMBL/GenBank/DDBJ databases">
        <authorList>
            <consortium name="Pathogen Informatics"/>
        </authorList>
    </citation>
    <scope>NUCLEOTIDE SEQUENCE [LARGE SCALE GENOMIC DNA]</scope>
    <source>
        <strain evidence="2 4">NCTC12905</strain>
    </source>
</reference>
<dbReference type="EMBL" id="LR134529">
    <property type="protein sequence ID" value="VEJ46167.1"/>
    <property type="molecule type" value="Genomic_DNA"/>
</dbReference>
<keyword evidence="1" id="KW-0472">Membrane</keyword>
<protein>
    <submittedName>
        <fullName evidence="2">Uncharacterized protein</fullName>
    </submittedName>
</protein>
<keyword evidence="1" id="KW-1133">Transmembrane helix</keyword>
<organism evidence="2 4">
    <name type="scientific">Bartonella vinsonii</name>
    <name type="common">Rochalimaea vinsonii</name>
    <dbReference type="NCBI Taxonomy" id="33047"/>
    <lineage>
        <taxon>Bacteria</taxon>
        <taxon>Pseudomonadati</taxon>
        <taxon>Pseudomonadota</taxon>
        <taxon>Alphaproteobacteria</taxon>
        <taxon>Hyphomicrobiales</taxon>
        <taxon>Bartonellaceae</taxon>
        <taxon>Bartonella</taxon>
    </lineage>
</organism>
<dbReference type="Proteomes" id="UP000274201">
    <property type="component" value="Chromosome"/>
</dbReference>
<proteinExistence type="predicted"/>
<dbReference type="EMBL" id="LR134529">
    <property type="protein sequence ID" value="VEJ45271.1"/>
    <property type="molecule type" value="Genomic_DNA"/>
</dbReference>
<sequence length="69" mass="7796">MTTITASKIVSKKYELTNETRVFGNRTLYRIKALRDFDDIKAGQLGGVSKMRVISLMMAIAGLLIMHMF</sequence>
<feature type="transmembrane region" description="Helical" evidence="1">
    <location>
        <begin position="51"/>
        <end position="68"/>
    </location>
</feature>
<evidence type="ECO:0000313" key="2">
    <source>
        <dbReference type="EMBL" id="VEJ45271.1"/>
    </source>
</evidence>
<evidence type="ECO:0000313" key="4">
    <source>
        <dbReference type="Proteomes" id="UP000274201"/>
    </source>
</evidence>
<name>A0A448V671_BARVI</name>
<evidence type="ECO:0000313" key="3">
    <source>
        <dbReference type="EMBL" id="VEJ46167.1"/>
    </source>
</evidence>
<dbReference type="AlphaFoldDB" id="A0A448V671"/>
<accession>A0A448V671</accession>
<keyword evidence="1" id="KW-0812">Transmembrane</keyword>
<gene>
    <name evidence="2" type="ORF">NCTC12905_00920</name>
    <name evidence="3" type="ORF">NCTC12905_01862</name>
</gene>
<evidence type="ECO:0000256" key="1">
    <source>
        <dbReference type="SAM" id="Phobius"/>
    </source>
</evidence>